<keyword evidence="7" id="KW-0539">Nucleus</keyword>
<name>A0A164NV82_9AGAM</name>
<protein>
    <recommendedName>
        <fullName evidence="11">Zn(2)-C6 fungal-type domain-containing protein</fullName>
    </recommendedName>
</protein>
<dbReference type="Proteomes" id="UP000076722">
    <property type="component" value="Unassembled WGS sequence"/>
</dbReference>
<keyword evidence="5" id="KW-0238">DNA-binding</keyword>
<keyword evidence="4" id="KW-0805">Transcription regulation</keyword>
<keyword evidence="6" id="KW-0804">Transcription</keyword>
<dbReference type="InterPro" id="IPR051615">
    <property type="entry name" value="Transcr_Regulatory_Elem"/>
</dbReference>
<dbReference type="PANTHER" id="PTHR31313:SF81">
    <property type="entry name" value="TY1 ENHANCER ACTIVATOR"/>
    <property type="match status" value="1"/>
</dbReference>
<keyword evidence="10" id="KW-1185">Reference proteome</keyword>
<dbReference type="AlphaFoldDB" id="A0A164NV82"/>
<dbReference type="GO" id="GO:0003677">
    <property type="term" value="F:DNA binding"/>
    <property type="evidence" value="ECO:0007669"/>
    <property type="project" value="UniProtKB-KW"/>
</dbReference>
<dbReference type="STRING" id="1314777.A0A164NV82"/>
<feature type="region of interest" description="Disordered" evidence="8">
    <location>
        <begin position="1"/>
        <end position="38"/>
    </location>
</feature>
<proteinExistence type="predicted"/>
<dbReference type="Gene3D" id="4.10.240.10">
    <property type="entry name" value="Zn(2)-C6 fungal-type DNA-binding domain"/>
    <property type="match status" value="1"/>
</dbReference>
<evidence type="ECO:0000313" key="9">
    <source>
        <dbReference type="EMBL" id="KZS88072.1"/>
    </source>
</evidence>
<evidence type="ECO:0000256" key="8">
    <source>
        <dbReference type="SAM" id="MobiDB-lite"/>
    </source>
</evidence>
<keyword evidence="3" id="KW-0862">Zinc</keyword>
<dbReference type="InterPro" id="IPR036864">
    <property type="entry name" value="Zn2-C6_fun-type_DNA-bd_sf"/>
</dbReference>
<dbReference type="EMBL" id="KV419440">
    <property type="protein sequence ID" value="KZS88072.1"/>
    <property type="molecule type" value="Genomic_DNA"/>
</dbReference>
<evidence type="ECO:0000256" key="3">
    <source>
        <dbReference type="ARBA" id="ARBA00022833"/>
    </source>
</evidence>
<evidence type="ECO:0000256" key="6">
    <source>
        <dbReference type="ARBA" id="ARBA00023163"/>
    </source>
</evidence>
<dbReference type="CDD" id="cd00067">
    <property type="entry name" value="GAL4"/>
    <property type="match status" value="1"/>
</dbReference>
<evidence type="ECO:0000256" key="5">
    <source>
        <dbReference type="ARBA" id="ARBA00023125"/>
    </source>
</evidence>
<dbReference type="GO" id="GO:0008270">
    <property type="term" value="F:zinc ion binding"/>
    <property type="evidence" value="ECO:0007669"/>
    <property type="project" value="InterPro"/>
</dbReference>
<feature type="compositionally biased region" description="Polar residues" evidence="8">
    <location>
        <begin position="1"/>
        <end position="11"/>
    </location>
</feature>
<evidence type="ECO:0008006" key="11">
    <source>
        <dbReference type="Google" id="ProtNLM"/>
    </source>
</evidence>
<sequence>MSQAESLTSDNSSDHPGKDGHGPPDKSAQPRSRYRATTACDQCRDSRSRCEPSGQEDSCFMCFRLGIGEISLQQSTIYWTQTTPMLTDCVFSAPNRRRGPHKGHVRAVETRLHEAEAIMGILQSLPHAQIRTVLEGLHQDPLAGRVLERVAHGAYGPLGRDQYHPNSELGNLDQEVGGSNLRYPSNDWQDQIIARLIHFVDDPANETNNNDDDEGRQVGPLNPGAVSHSPDSSSPQTPPDTT</sequence>
<dbReference type="SUPFAM" id="SSF57701">
    <property type="entry name" value="Zn2/Cys6 DNA-binding domain"/>
    <property type="match status" value="1"/>
</dbReference>
<reference evidence="9 10" key="1">
    <citation type="journal article" date="2016" name="Mol. Biol. Evol.">
        <title>Comparative Genomics of Early-Diverging Mushroom-Forming Fungi Provides Insights into the Origins of Lignocellulose Decay Capabilities.</title>
        <authorList>
            <person name="Nagy L.G."/>
            <person name="Riley R."/>
            <person name="Tritt A."/>
            <person name="Adam C."/>
            <person name="Daum C."/>
            <person name="Floudas D."/>
            <person name="Sun H."/>
            <person name="Yadav J.S."/>
            <person name="Pangilinan J."/>
            <person name="Larsson K.H."/>
            <person name="Matsuura K."/>
            <person name="Barry K."/>
            <person name="Labutti K."/>
            <person name="Kuo R."/>
            <person name="Ohm R.A."/>
            <person name="Bhattacharya S.S."/>
            <person name="Shirouzu T."/>
            <person name="Yoshinaga Y."/>
            <person name="Martin F.M."/>
            <person name="Grigoriev I.V."/>
            <person name="Hibbett D.S."/>
        </authorList>
    </citation>
    <scope>NUCLEOTIDE SEQUENCE [LARGE SCALE GENOMIC DNA]</scope>
    <source>
        <strain evidence="9 10">HHB9708</strain>
    </source>
</reference>
<evidence type="ECO:0000256" key="7">
    <source>
        <dbReference type="ARBA" id="ARBA00023242"/>
    </source>
</evidence>
<organism evidence="9 10">
    <name type="scientific">Sistotremastrum niveocremeum HHB9708</name>
    <dbReference type="NCBI Taxonomy" id="1314777"/>
    <lineage>
        <taxon>Eukaryota</taxon>
        <taxon>Fungi</taxon>
        <taxon>Dikarya</taxon>
        <taxon>Basidiomycota</taxon>
        <taxon>Agaricomycotina</taxon>
        <taxon>Agaricomycetes</taxon>
        <taxon>Sistotremastrales</taxon>
        <taxon>Sistotremastraceae</taxon>
        <taxon>Sertulicium</taxon>
        <taxon>Sertulicium niveocremeum</taxon>
    </lineage>
</organism>
<evidence type="ECO:0000256" key="2">
    <source>
        <dbReference type="ARBA" id="ARBA00022723"/>
    </source>
</evidence>
<dbReference type="PANTHER" id="PTHR31313">
    <property type="entry name" value="TY1 ENHANCER ACTIVATOR"/>
    <property type="match status" value="1"/>
</dbReference>
<dbReference type="GO" id="GO:0005634">
    <property type="term" value="C:nucleus"/>
    <property type="evidence" value="ECO:0007669"/>
    <property type="project" value="UniProtKB-SubCell"/>
</dbReference>
<dbReference type="InterPro" id="IPR001138">
    <property type="entry name" value="Zn2Cys6_DnaBD"/>
</dbReference>
<comment type="subcellular location">
    <subcellularLocation>
        <location evidence="1">Nucleus</location>
    </subcellularLocation>
</comment>
<gene>
    <name evidence="9" type="ORF">SISNIDRAFT_271897</name>
</gene>
<evidence type="ECO:0000256" key="4">
    <source>
        <dbReference type="ARBA" id="ARBA00023015"/>
    </source>
</evidence>
<keyword evidence="2" id="KW-0479">Metal-binding</keyword>
<feature type="compositionally biased region" description="Basic and acidic residues" evidence="8">
    <location>
        <begin position="12"/>
        <end position="24"/>
    </location>
</feature>
<evidence type="ECO:0000256" key="1">
    <source>
        <dbReference type="ARBA" id="ARBA00004123"/>
    </source>
</evidence>
<feature type="region of interest" description="Disordered" evidence="8">
    <location>
        <begin position="203"/>
        <end position="242"/>
    </location>
</feature>
<dbReference type="OrthoDB" id="2123952at2759"/>
<evidence type="ECO:0000313" key="10">
    <source>
        <dbReference type="Proteomes" id="UP000076722"/>
    </source>
</evidence>
<accession>A0A164NV82</accession>
<dbReference type="GO" id="GO:0000981">
    <property type="term" value="F:DNA-binding transcription factor activity, RNA polymerase II-specific"/>
    <property type="evidence" value="ECO:0007669"/>
    <property type="project" value="InterPro"/>
</dbReference>